<dbReference type="PROSITE" id="PS50994">
    <property type="entry name" value="INTEGRASE"/>
    <property type="match status" value="1"/>
</dbReference>
<dbReference type="InterPro" id="IPR039537">
    <property type="entry name" value="Retrotran_Ty1/copia-like"/>
</dbReference>
<dbReference type="GO" id="GO:0016787">
    <property type="term" value="F:hydrolase activity"/>
    <property type="evidence" value="ECO:0007669"/>
    <property type="project" value="UniProtKB-KW"/>
</dbReference>
<dbReference type="OMA" id="NTHQNEQ"/>
<evidence type="ECO:0000256" key="3">
    <source>
        <dbReference type="SAM" id="MobiDB-lite"/>
    </source>
</evidence>
<sequence length="540" mass="60766">MVTNQFQLPIKALQTDWGGEFCPFTTYLNDVGIQHRLICPHTHHQNGVVERKHRHIVELGLTLLVEADLPMQFWDYAFLTSVYLINRLPSSSIQNEVPYQKLFNNTPDYHFLKVFGCACFPHLRPYNRTKLQLRSQECLFLGYSTSHKGYKCLAADGRLYISKDVIFNEAKFPYKTLFTSSPTHSSQNTIEVPLTVTNSPPITALPASSSNIHEPHSISSSASSPNIVSESLTPATQSNLPNITSSQSPNTLSDSNPTPPAPASHAIIHPHNTHPMVTRAKDGIVKPRLQPTLLLTHTEPKTTRQALSNSTWFAAMQAEHNALLHNGIWSLVPLPPNRTPIGCKWVFRVKENPDGTVHKYKARLVAKGFHQQFGYDYNETFSLVIKPVTVRLILTLALTHQWPLKQLDVNNAFLNGTLTEEVYMTQPTVDNNVIYVLVYVDDIIITGNNSTTLQTLVSRLHSAFSLKDLDGSLILTQSKYIRDLLNRTDMEASKPISSPMVRNPIHPPSWIVPFFLTTLSLHENFLNLTSSILSQIHQEF</sequence>
<comment type="caution">
    <text evidence="5">The sequence shown here is derived from an EMBL/GenBank/DDBJ whole genome shotgun (WGS) entry which is preliminary data.</text>
</comment>
<dbReference type="InterPro" id="IPR036397">
    <property type="entry name" value="RNaseH_sf"/>
</dbReference>
<dbReference type="PANTHER" id="PTHR42648:SF26">
    <property type="entry name" value="INTEGRASE CATALYTIC DOMAIN-CONTAINING PROTEIN"/>
    <property type="match status" value="1"/>
</dbReference>
<protein>
    <submittedName>
        <fullName evidence="5">Retrovirus-related Pol polyprotein from transposon TNT 1-94</fullName>
    </submittedName>
</protein>
<dbReference type="InterPro" id="IPR012337">
    <property type="entry name" value="RNaseH-like_sf"/>
</dbReference>
<gene>
    <name evidence="5" type="ORF">KK1_048186</name>
</gene>
<evidence type="ECO:0000259" key="4">
    <source>
        <dbReference type="PROSITE" id="PS50994"/>
    </source>
</evidence>
<dbReference type="PANTHER" id="PTHR42648">
    <property type="entry name" value="TRANSPOSASE, PUTATIVE-RELATED"/>
    <property type="match status" value="1"/>
</dbReference>
<dbReference type="InterPro" id="IPR057670">
    <property type="entry name" value="SH3_retrovirus"/>
</dbReference>
<keyword evidence="6" id="KW-1185">Reference proteome</keyword>
<dbReference type="GO" id="GO:0003676">
    <property type="term" value="F:nucleic acid binding"/>
    <property type="evidence" value="ECO:0007669"/>
    <property type="project" value="InterPro"/>
</dbReference>
<evidence type="ECO:0000256" key="2">
    <source>
        <dbReference type="ARBA" id="ARBA00022801"/>
    </source>
</evidence>
<reference evidence="5" key="1">
    <citation type="journal article" date="2012" name="Nat. Biotechnol.">
        <title>Draft genome sequence of pigeonpea (Cajanus cajan), an orphan legume crop of resource-poor farmers.</title>
        <authorList>
            <person name="Varshney R.K."/>
            <person name="Chen W."/>
            <person name="Li Y."/>
            <person name="Bharti A.K."/>
            <person name="Saxena R.K."/>
            <person name="Schlueter J.A."/>
            <person name="Donoghue M.T."/>
            <person name="Azam S."/>
            <person name="Fan G."/>
            <person name="Whaley A.M."/>
            <person name="Farmer A.D."/>
            <person name="Sheridan J."/>
            <person name="Iwata A."/>
            <person name="Tuteja R."/>
            <person name="Penmetsa R.V."/>
            <person name="Wu W."/>
            <person name="Upadhyaya H.D."/>
            <person name="Yang S.P."/>
            <person name="Shah T."/>
            <person name="Saxena K.B."/>
            <person name="Michael T."/>
            <person name="McCombie W.R."/>
            <person name="Yang B."/>
            <person name="Zhang G."/>
            <person name="Yang H."/>
            <person name="Wang J."/>
            <person name="Spillane C."/>
            <person name="Cook D.R."/>
            <person name="May G.D."/>
            <person name="Xu X."/>
            <person name="Jackson S.A."/>
        </authorList>
    </citation>
    <scope>NUCLEOTIDE SEQUENCE [LARGE SCALE GENOMIC DNA]</scope>
</reference>
<dbReference type="Gramene" id="C.cajan_45300.t">
    <property type="protein sequence ID" value="C.cajan_45300.t"/>
    <property type="gene ID" value="C.cajan_45300"/>
</dbReference>
<feature type="compositionally biased region" description="Low complexity" evidence="3">
    <location>
        <begin position="217"/>
        <end position="231"/>
    </location>
</feature>
<organism evidence="5 6">
    <name type="scientific">Cajanus cajan</name>
    <name type="common">Pigeon pea</name>
    <name type="synonym">Cajanus indicus</name>
    <dbReference type="NCBI Taxonomy" id="3821"/>
    <lineage>
        <taxon>Eukaryota</taxon>
        <taxon>Viridiplantae</taxon>
        <taxon>Streptophyta</taxon>
        <taxon>Embryophyta</taxon>
        <taxon>Tracheophyta</taxon>
        <taxon>Spermatophyta</taxon>
        <taxon>Magnoliopsida</taxon>
        <taxon>eudicotyledons</taxon>
        <taxon>Gunneridae</taxon>
        <taxon>Pentapetalae</taxon>
        <taxon>rosids</taxon>
        <taxon>fabids</taxon>
        <taxon>Fabales</taxon>
        <taxon>Fabaceae</taxon>
        <taxon>Papilionoideae</taxon>
        <taxon>50 kb inversion clade</taxon>
        <taxon>NPAAA clade</taxon>
        <taxon>indigoferoid/millettioid clade</taxon>
        <taxon>Phaseoleae</taxon>
        <taxon>Cajanus</taxon>
    </lineage>
</organism>
<name>A0A151UG14_CAJCA</name>
<keyword evidence="1" id="KW-0479">Metal-binding</keyword>
<keyword evidence="2" id="KW-0378">Hydrolase</keyword>
<dbReference type="SUPFAM" id="SSF56672">
    <property type="entry name" value="DNA/RNA polymerases"/>
    <property type="match status" value="1"/>
</dbReference>
<dbReference type="InterPro" id="IPR013103">
    <property type="entry name" value="RVT_2"/>
</dbReference>
<dbReference type="Pfam" id="PF07727">
    <property type="entry name" value="RVT_2"/>
    <property type="match status" value="1"/>
</dbReference>
<dbReference type="AlphaFoldDB" id="A0A151UG14"/>
<dbReference type="SUPFAM" id="SSF53098">
    <property type="entry name" value="Ribonuclease H-like"/>
    <property type="match status" value="1"/>
</dbReference>
<evidence type="ECO:0000313" key="6">
    <source>
        <dbReference type="Proteomes" id="UP000075243"/>
    </source>
</evidence>
<dbReference type="Proteomes" id="UP000075243">
    <property type="component" value="Unassembled WGS sequence"/>
</dbReference>
<dbReference type="Gene3D" id="3.30.420.10">
    <property type="entry name" value="Ribonuclease H-like superfamily/Ribonuclease H"/>
    <property type="match status" value="1"/>
</dbReference>
<feature type="region of interest" description="Disordered" evidence="3">
    <location>
        <begin position="205"/>
        <end position="268"/>
    </location>
</feature>
<proteinExistence type="predicted"/>
<feature type="domain" description="Integrase catalytic" evidence="4">
    <location>
        <begin position="1"/>
        <end position="106"/>
    </location>
</feature>
<feature type="compositionally biased region" description="Polar residues" evidence="3">
    <location>
        <begin position="232"/>
        <end position="256"/>
    </location>
</feature>
<dbReference type="InterPro" id="IPR001584">
    <property type="entry name" value="Integrase_cat-core"/>
</dbReference>
<accession>A0A151UG14</accession>
<dbReference type="InterPro" id="IPR043502">
    <property type="entry name" value="DNA/RNA_pol_sf"/>
</dbReference>
<dbReference type="Pfam" id="PF25597">
    <property type="entry name" value="SH3_retrovirus"/>
    <property type="match status" value="1"/>
</dbReference>
<dbReference type="EMBL" id="AGCT01045999">
    <property type="protein sequence ID" value="KYP78233.1"/>
    <property type="molecule type" value="Genomic_DNA"/>
</dbReference>
<dbReference type="GO" id="GO:0046872">
    <property type="term" value="F:metal ion binding"/>
    <property type="evidence" value="ECO:0007669"/>
    <property type="project" value="UniProtKB-KW"/>
</dbReference>
<evidence type="ECO:0000313" key="5">
    <source>
        <dbReference type="EMBL" id="KYP78233.1"/>
    </source>
</evidence>
<evidence type="ECO:0000256" key="1">
    <source>
        <dbReference type="ARBA" id="ARBA00022723"/>
    </source>
</evidence>
<dbReference type="GO" id="GO:0015074">
    <property type="term" value="P:DNA integration"/>
    <property type="evidence" value="ECO:0007669"/>
    <property type="project" value="InterPro"/>
</dbReference>